<accession>A0A1I7S028</accession>
<dbReference type="Proteomes" id="UP000582659">
    <property type="component" value="Unassembled WGS sequence"/>
</dbReference>
<reference evidence="6" key="1">
    <citation type="submission" date="2016-11" db="UniProtKB">
        <authorList>
            <consortium name="WormBaseParasite"/>
        </authorList>
    </citation>
    <scope>IDENTIFICATION</scope>
</reference>
<feature type="transmembrane region" description="Helical" evidence="1">
    <location>
        <begin position="200"/>
        <end position="220"/>
    </location>
</feature>
<dbReference type="WBParaSite" id="BXY_0635100.1">
    <property type="protein sequence ID" value="BXY_0635100.1"/>
    <property type="gene ID" value="BXY_0635100"/>
</dbReference>
<dbReference type="AlphaFoldDB" id="A0A1I7S028"/>
<feature type="transmembrane region" description="Helical" evidence="1">
    <location>
        <begin position="20"/>
        <end position="40"/>
    </location>
</feature>
<keyword evidence="1" id="KW-0472">Membrane</keyword>
<evidence type="ECO:0000313" key="5">
    <source>
        <dbReference type="Proteomes" id="UP000659654"/>
    </source>
</evidence>
<dbReference type="Proteomes" id="UP000095284">
    <property type="component" value="Unplaced"/>
</dbReference>
<keyword evidence="5" id="KW-1185">Reference proteome</keyword>
<evidence type="ECO:0000313" key="6">
    <source>
        <dbReference type="WBParaSite" id="BXY_0635100.1"/>
    </source>
</evidence>
<keyword evidence="1" id="KW-0812">Transmembrane</keyword>
<evidence type="ECO:0000313" key="3">
    <source>
        <dbReference type="EMBL" id="CAG9109060.1"/>
    </source>
</evidence>
<feature type="transmembrane region" description="Helical" evidence="1">
    <location>
        <begin position="154"/>
        <end position="179"/>
    </location>
</feature>
<sequence>MPDDDDTQSVQSASVQDQIVFWTLSISFFFKLVAFVCTVVDTHYHQWIQLTSGNDTYEFVRGIAHSDCAINTQQSRDIQCQRWTYRDNIDKGWIEYWSRFNLNHEDVTLPGGFLWAAYYVAIMLFAVYAADLVISLMMCCRQKQTENGIFYLKVFSWVLAGFIVMFYMIIVIAVCTETYAYIQSSRYFFEAHFGLGMKSWCILLFLYISAVIIQNAYHLYNCRHEYTSLVPWSVPKREYTPERSTHRNLELDDLRAPTFIA</sequence>
<dbReference type="EMBL" id="CAJFCV020000003">
    <property type="protein sequence ID" value="CAG9109060.1"/>
    <property type="molecule type" value="Genomic_DNA"/>
</dbReference>
<dbReference type="EMBL" id="CAJFDI010000003">
    <property type="protein sequence ID" value="CAD5222063.1"/>
    <property type="molecule type" value="Genomic_DNA"/>
</dbReference>
<reference evidence="3" key="2">
    <citation type="submission" date="2020-08" db="EMBL/GenBank/DDBJ databases">
        <authorList>
            <person name="Kikuchi T."/>
        </authorList>
    </citation>
    <scope>NUCLEOTIDE SEQUENCE</scope>
    <source>
        <strain evidence="2">Ka4C1</strain>
    </source>
</reference>
<evidence type="ECO:0000256" key="1">
    <source>
        <dbReference type="SAM" id="Phobius"/>
    </source>
</evidence>
<name>A0A1I7S028_BURXY</name>
<protein>
    <submittedName>
        <fullName evidence="2">(pine wood nematode) hypothetical protein</fullName>
    </submittedName>
</protein>
<organism evidence="4 6">
    <name type="scientific">Bursaphelenchus xylophilus</name>
    <name type="common">Pinewood nematode worm</name>
    <name type="synonym">Aphelenchoides xylophilus</name>
    <dbReference type="NCBI Taxonomy" id="6326"/>
    <lineage>
        <taxon>Eukaryota</taxon>
        <taxon>Metazoa</taxon>
        <taxon>Ecdysozoa</taxon>
        <taxon>Nematoda</taxon>
        <taxon>Chromadorea</taxon>
        <taxon>Rhabditida</taxon>
        <taxon>Tylenchina</taxon>
        <taxon>Tylenchomorpha</taxon>
        <taxon>Aphelenchoidea</taxon>
        <taxon>Aphelenchoididae</taxon>
        <taxon>Bursaphelenchus</taxon>
    </lineage>
</organism>
<gene>
    <name evidence="2" type="ORF">BXYJ_LOCUS7031</name>
</gene>
<evidence type="ECO:0000313" key="2">
    <source>
        <dbReference type="EMBL" id="CAD5222063.1"/>
    </source>
</evidence>
<evidence type="ECO:0000313" key="4">
    <source>
        <dbReference type="Proteomes" id="UP000095284"/>
    </source>
</evidence>
<feature type="transmembrane region" description="Helical" evidence="1">
    <location>
        <begin position="113"/>
        <end position="134"/>
    </location>
</feature>
<proteinExistence type="predicted"/>
<dbReference type="Proteomes" id="UP000659654">
    <property type="component" value="Unassembled WGS sequence"/>
</dbReference>
<keyword evidence="1" id="KW-1133">Transmembrane helix</keyword>
<dbReference type="OrthoDB" id="5793213at2759"/>